<dbReference type="Proteomes" id="UP000053664">
    <property type="component" value="Unassembled WGS sequence"/>
</dbReference>
<evidence type="ECO:0000256" key="1">
    <source>
        <dbReference type="SAM" id="MobiDB-lite"/>
    </source>
</evidence>
<feature type="compositionally biased region" description="Basic and acidic residues" evidence="1">
    <location>
        <begin position="80"/>
        <end position="89"/>
    </location>
</feature>
<dbReference type="InterPro" id="IPR013087">
    <property type="entry name" value="Znf_C2H2_type"/>
</dbReference>
<dbReference type="GeneID" id="19317194"/>
<name>A0A061H9M6_9BASI</name>
<feature type="region of interest" description="Disordered" evidence="1">
    <location>
        <begin position="60"/>
        <end position="100"/>
    </location>
</feature>
<dbReference type="HOGENOM" id="CLU_2307254_0_0_1"/>
<dbReference type="AlphaFoldDB" id="A0A061H9M6"/>
<accession>A0A061H9M6</accession>
<dbReference type="KEGG" id="pfp:PFL1_03083"/>
<reference evidence="3 4" key="1">
    <citation type="journal article" date="2013" name="Plant Cell">
        <title>The transition from a phytopathogenic smut ancestor to an anamorphic biocontrol agent deciphered by comparative whole-genome analysis.</title>
        <authorList>
            <person name="Lefebvre F."/>
            <person name="Joly D.L."/>
            <person name="Labbe C."/>
            <person name="Teichmann B."/>
            <person name="Linning R."/>
            <person name="Belzile F."/>
            <person name="Bakkeren G."/>
            <person name="Belanger R.R."/>
        </authorList>
    </citation>
    <scope>NUCLEOTIDE SEQUENCE [LARGE SCALE GENOMIC DNA]</scope>
    <source>
        <strain evidence="3 4">PF-1</strain>
    </source>
</reference>
<dbReference type="RefSeq" id="XP_007878790.1">
    <property type="nucleotide sequence ID" value="XM_007880599.1"/>
</dbReference>
<dbReference type="EMBL" id="KE361631">
    <property type="protein sequence ID" value="EPQ29328.1"/>
    <property type="molecule type" value="Genomic_DNA"/>
</dbReference>
<sequence>MQCFCANCQGSLVSFSTFYRHGAHHSPDKPARKPKPSDKPCWCRTYRCNGAVQPKSTRYYHSKADNLGGPPGQYVKGKGWTRELDDKPKPKPKRRKHERD</sequence>
<dbReference type="PROSITE" id="PS00028">
    <property type="entry name" value="ZINC_FINGER_C2H2_1"/>
    <property type="match status" value="1"/>
</dbReference>
<gene>
    <name evidence="3" type="ORF">PFL1_03083</name>
</gene>
<protein>
    <recommendedName>
        <fullName evidence="2">C2H2-type domain-containing protein</fullName>
    </recommendedName>
</protein>
<organism evidence="3 4">
    <name type="scientific">Pseudozyma flocculosa PF-1</name>
    <dbReference type="NCBI Taxonomy" id="1277687"/>
    <lineage>
        <taxon>Eukaryota</taxon>
        <taxon>Fungi</taxon>
        <taxon>Dikarya</taxon>
        <taxon>Basidiomycota</taxon>
        <taxon>Ustilaginomycotina</taxon>
        <taxon>Ustilaginomycetes</taxon>
        <taxon>Ustilaginales</taxon>
        <taxon>Ustilaginaceae</taxon>
        <taxon>Pseudozyma</taxon>
    </lineage>
</organism>
<evidence type="ECO:0000313" key="3">
    <source>
        <dbReference type="EMBL" id="EPQ29328.1"/>
    </source>
</evidence>
<feature type="domain" description="C2H2-type" evidence="2">
    <location>
        <begin position="3"/>
        <end position="25"/>
    </location>
</feature>
<proteinExistence type="predicted"/>
<feature type="compositionally biased region" description="Basic residues" evidence="1">
    <location>
        <begin position="90"/>
        <end position="100"/>
    </location>
</feature>
<evidence type="ECO:0000313" key="4">
    <source>
        <dbReference type="Proteomes" id="UP000053664"/>
    </source>
</evidence>
<evidence type="ECO:0000259" key="2">
    <source>
        <dbReference type="PROSITE" id="PS00028"/>
    </source>
</evidence>